<dbReference type="CDD" id="cd06225">
    <property type="entry name" value="HAMP"/>
    <property type="match status" value="1"/>
</dbReference>
<dbReference type="SMART" id="SM00283">
    <property type="entry name" value="MA"/>
    <property type="match status" value="1"/>
</dbReference>
<dbReference type="InterPro" id="IPR004090">
    <property type="entry name" value="Chemotax_Me-accpt_rcpt"/>
</dbReference>
<dbReference type="Proteomes" id="UP000198773">
    <property type="component" value="Unassembled WGS sequence"/>
</dbReference>
<dbReference type="GO" id="GO:0007165">
    <property type="term" value="P:signal transduction"/>
    <property type="evidence" value="ECO:0007669"/>
    <property type="project" value="UniProtKB-KW"/>
</dbReference>
<dbReference type="PRINTS" id="PR00260">
    <property type="entry name" value="CHEMTRNSDUCR"/>
</dbReference>
<dbReference type="PANTHER" id="PTHR32089:SF120">
    <property type="entry name" value="METHYL-ACCEPTING CHEMOTAXIS PROTEIN TLPQ"/>
    <property type="match status" value="1"/>
</dbReference>
<evidence type="ECO:0000259" key="8">
    <source>
        <dbReference type="PROSITE" id="PS50885"/>
    </source>
</evidence>
<dbReference type="Pfam" id="PF16591">
    <property type="entry name" value="HBM"/>
    <property type="match status" value="1"/>
</dbReference>
<proteinExistence type="inferred from homology"/>
<accession>A0A1H3X2D8</accession>
<feature type="coiled-coil region" evidence="5">
    <location>
        <begin position="202"/>
        <end position="232"/>
    </location>
</feature>
<keyword evidence="6" id="KW-0472">Membrane</keyword>
<sequence>MRNFNHVFLDMSVQKKLFSGFGVVLAILVGISWLSLQALGSLNERFALLNKVKTISILVGEARQQEKNFMLRQDEAYIQDANALIDQSLQIAEQSLSAFTTSESIQLMQTLQLEARAYQQELQNYTGLEQRSQQRQQQMEQSARQALQIFNELEQDFNSRALNEIQRQGDQASIEALQLSLLASEAARTLLEARRLERTFVLTESAQDYQALQQQLNQLDQLISQLQQTGINGGLGQQLTLASSQLNQYRSEFTEFRRLVDATNASEQQMTEQARNVVTGAESSLERQLEQMQQQQQQVRWMLISASLLALLIGLVAALVITRLIVRPLQQVVAVADKIAAGDLTTDLSSDRKDELGQLTNAMQRMTVSLRQLILRLSSGITQLASSTEEMAVISQQTSAGVSQQKVETEQVAAAMNEMTATVQEVARSAEEASMAATNSATQAELSNQILDKTMTGIKQLAKDVNQSAVSIAELKEEADSIGSILDVITNITEQTNLLALNAAIEAARAGEAGRGFSVVADEVRQLATRAQASTTQINEVIQRLQRKAELAMTAMQANTERANEVFESTDDASEAIENILKDIQNIQQMNQQIAAAALQQSTVAEEINRSLTNIQVATEQSSVAIEETAKTSSTLSQLGLEQQELTHQFRLSAA</sequence>
<dbReference type="SMART" id="SM01358">
    <property type="entry name" value="HBM"/>
    <property type="match status" value="1"/>
</dbReference>
<dbReference type="SMART" id="SM00304">
    <property type="entry name" value="HAMP"/>
    <property type="match status" value="2"/>
</dbReference>
<dbReference type="EMBL" id="FNRM01000001">
    <property type="protein sequence ID" value="SDZ92698.1"/>
    <property type="molecule type" value="Genomic_DNA"/>
</dbReference>
<comment type="subcellular location">
    <subcellularLocation>
        <location evidence="1">Membrane</location>
    </subcellularLocation>
</comment>
<evidence type="ECO:0000313" key="11">
    <source>
        <dbReference type="Proteomes" id="UP000198773"/>
    </source>
</evidence>
<feature type="domain" description="HBM" evidence="9">
    <location>
        <begin position="44"/>
        <end position="296"/>
    </location>
</feature>
<dbReference type="GO" id="GO:0006935">
    <property type="term" value="P:chemotaxis"/>
    <property type="evidence" value="ECO:0007669"/>
    <property type="project" value="InterPro"/>
</dbReference>
<name>A0A1H3X2D8_ALKAM</name>
<reference evidence="10 11" key="1">
    <citation type="submission" date="2016-10" db="EMBL/GenBank/DDBJ databases">
        <authorList>
            <person name="de Groot N.N."/>
        </authorList>
    </citation>
    <scope>NUCLEOTIDE SEQUENCE [LARGE SCALE GENOMIC DNA]</scope>
    <source>
        <strain evidence="10 11">CGMCC 1.3430</strain>
    </source>
</reference>
<dbReference type="Pfam" id="PF00672">
    <property type="entry name" value="HAMP"/>
    <property type="match status" value="1"/>
</dbReference>
<dbReference type="PROSITE" id="PS50111">
    <property type="entry name" value="CHEMOTAXIS_TRANSDUC_2"/>
    <property type="match status" value="1"/>
</dbReference>
<evidence type="ECO:0000259" key="7">
    <source>
        <dbReference type="PROSITE" id="PS50111"/>
    </source>
</evidence>
<organism evidence="10 11">
    <name type="scientific">Alkalimonas amylolytica</name>
    <dbReference type="NCBI Taxonomy" id="152573"/>
    <lineage>
        <taxon>Bacteria</taxon>
        <taxon>Pseudomonadati</taxon>
        <taxon>Pseudomonadota</taxon>
        <taxon>Gammaproteobacteria</taxon>
        <taxon>Alkalimonas</taxon>
    </lineage>
</organism>
<dbReference type="Gene3D" id="1.20.1440.210">
    <property type="match status" value="1"/>
</dbReference>
<dbReference type="GO" id="GO:0004888">
    <property type="term" value="F:transmembrane signaling receptor activity"/>
    <property type="evidence" value="ECO:0007669"/>
    <property type="project" value="InterPro"/>
</dbReference>
<dbReference type="AlphaFoldDB" id="A0A1H3X2D8"/>
<evidence type="ECO:0000256" key="2">
    <source>
        <dbReference type="ARBA" id="ARBA00023224"/>
    </source>
</evidence>
<dbReference type="PROSITE" id="PS51753">
    <property type="entry name" value="HBM"/>
    <property type="match status" value="1"/>
</dbReference>
<dbReference type="PANTHER" id="PTHR32089">
    <property type="entry name" value="METHYL-ACCEPTING CHEMOTAXIS PROTEIN MCPB"/>
    <property type="match status" value="1"/>
</dbReference>
<keyword evidence="6" id="KW-0812">Transmembrane</keyword>
<evidence type="ECO:0000256" key="3">
    <source>
        <dbReference type="ARBA" id="ARBA00029447"/>
    </source>
</evidence>
<evidence type="ECO:0000259" key="9">
    <source>
        <dbReference type="PROSITE" id="PS51753"/>
    </source>
</evidence>
<dbReference type="STRING" id="152573.SAMN04488051_10142"/>
<keyword evidence="6" id="KW-1133">Transmembrane helix</keyword>
<dbReference type="PROSITE" id="PS50885">
    <property type="entry name" value="HAMP"/>
    <property type="match status" value="1"/>
</dbReference>
<evidence type="ECO:0000256" key="4">
    <source>
        <dbReference type="PROSITE-ProRule" id="PRU00284"/>
    </source>
</evidence>
<dbReference type="Pfam" id="PF00015">
    <property type="entry name" value="MCPsignal"/>
    <property type="match status" value="1"/>
</dbReference>
<feature type="transmembrane region" description="Helical" evidence="6">
    <location>
        <begin position="17"/>
        <end position="36"/>
    </location>
</feature>
<feature type="transmembrane region" description="Helical" evidence="6">
    <location>
        <begin position="301"/>
        <end position="321"/>
    </location>
</feature>
<dbReference type="FunFam" id="1.10.287.950:FF:000001">
    <property type="entry name" value="Methyl-accepting chemotaxis sensory transducer"/>
    <property type="match status" value="1"/>
</dbReference>
<dbReference type="Gene3D" id="1.10.287.950">
    <property type="entry name" value="Methyl-accepting chemotaxis protein"/>
    <property type="match status" value="1"/>
</dbReference>
<dbReference type="OrthoDB" id="9781845at2"/>
<evidence type="ECO:0000256" key="1">
    <source>
        <dbReference type="ARBA" id="ARBA00004370"/>
    </source>
</evidence>
<gene>
    <name evidence="10" type="ORF">SAMN04488051_10142</name>
</gene>
<keyword evidence="11" id="KW-1185">Reference proteome</keyword>
<dbReference type="InterPro" id="IPR032255">
    <property type="entry name" value="HBM"/>
</dbReference>
<dbReference type="Gene3D" id="6.10.340.10">
    <property type="match status" value="1"/>
</dbReference>
<dbReference type="GO" id="GO:0016020">
    <property type="term" value="C:membrane"/>
    <property type="evidence" value="ECO:0007669"/>
    <property type="project" value="UniProtKB-SubCell"/>
</dbReference>
<keyword evidence="2 4" id="KW-0807">Transducer</keyword>
<keyword evidence="5" id="KW-0175">Coiled coil</keyword>
<evidence type="ECO:0000256" key="6">
    <source>
        <dbReference type="SAM" id="Phobius"/>
    </source>
</evidence>
<evidence type="ECO:0000256" key="5">
    <source>
        <dbReference type="SAM" id="Coils"/>
    </source>
</evidence>
<feature type="domain" description="HAMP" evidence="8">
    <location>
        <begin position="323"/>
        <end position="375"/>
    </location>
</feature>
<comment type="similarity">
    <text evidence="3">Belongs to the methyl-accepting chemotaxis (MCP) protein family.</text>
</comment>
<protein>
    <submittedName>
        <fullName evidence="10">Methyl-accepting chemotaxis protein</fullName>
    </submittedName>
</protein>
<evidence type="ECO:0000313" key="10">
    <source>
        <dbReference type="EMBL" id="SDZ92698.1"/>
    </source>
</evidence>
<dbReference type="SUPFAM" id="SSF58104">
    <property type="entry name" value="Methyl-accepting chemotaxis protein (MCP) signaling domain"/>
    <property type="match status" value="1"/>
</dbReference>
<feature type="coiled-coil region" evidence="5">
    <location>
        <begin position="108"/>
        <end position="156"/>
    </location>
</feature>
<dbReference type="RefSeq" id="WP_091337775.1">
    <property type="nucleotide sequence ID" value="NZ_FNRM01000001.1"/>
</dbReference>
<dbReference type="InterPro" id="IPR004089">
    <property type="entry name" value="MCPsignal_dom"/>
</dbReference>
<dbReference type="InterPro" id="IPR003660">
    <property type="entry name" value="HAMP_dom"/>
</dbReference>
<feature type="domain" description="Methyl-accepting transducer" evidence="7">
    <location>
        <begin position="380"/>
        <end position="616"/>
    </location>
</feature>